<sequence length="188" mass="21812">MDHLHSPTQKRPLIEEISLPTPDTTITPPDQQAKRLRLLLPTSVTFPQPPPNTFQQKFQLPIPPTLLESSTTNLSSRQQELPSIDSLGPLPPLPHFTPTTQFPYQRFFQQHNSHDYNSRHHLNKNEELLTFSSLRFERLAEENTNDDQNEELDLNSDNEDGSIMDYERINLQREPHLIVQNDEALNME</sequence>
<name>A0ACA9NGX1_9GLOM</name>
<gene>
    <name evidence="1" type="ORF">SCALOS_LOCUS8808</name>
</gene>
<keyword evidence="2" id="KW-1185">Reference proteome</keyword>
<protein>
    <submittedName>
        <fullName evidence="1">11150_t:CDS:1</fullName>
    </submittedName>
</protein>
<reference evidence="1" key="1">
    <citation type="submission" date="2021-06" db="EMBL/GenBank/DDBJ databases">
        <authorList>
            <person name="Kallberg Y."/>
            <person name="Tangrot J."/>
            <person name="Rosling A."/>
        </authorList>
    </citation>
    <scope>NUCLEOTIDE SEQUENCE</scope>
    <source>
        <strain evidence="1">AU212A</strain>
    </source>
</reference>
<evidence type="ECO:0000313" key="2">
    <source>
        <dbReference type="Proteomes" id="UP000789860"/>
    </source>
</evidence>
<feature type="non-terminal residue" evidence="1">
    <location>
        <position position="188"/>
    </location>
</feature>
<evidence type="ECO:0000313" key="1">
    <source>
        <dbReference type="EMBL" id="CAG8655029.1"/>
    </source>
</evidence>
<accession>A0ACA9NGX1</accession>
<dbReference type="EMBL" id="CAJVPM010024727">
    <property type="protein sequence ID" value="CAG8655029.1"/>
    <property type="molecule type" value="Genomic_DNA"/>
</dbReference>
<dbReference type="Proteomes" id="UP000789860">
    <property type="component" value="Unassembled WGS sequence"/>
</dbReference>
<comment type="caution">
    <text evidence="1">The sequence shown here is derived from an EMBL/GenBank/DDBJ whole genome shotgun (WGS) entry which is preliminary data.</text>
</comment>
<organism evidence="1 2">
    <name type="scientific">Scutellospora calospora</name>
    <dbReference type="NCBI Taxonomy" id="85575"/>
    <lineage>
        <taxon>Eukaryota</taxon>
        <taxon>Fungi</taxon>
        <taxon>Fungi incertae sedis</taxon>
        <taxon>Mucoromycota</taxon>
        <taxon>Glomeromycotina</taxon>
        <taxon>Glomeromycetes</taxon>
        <taxon>Diversisporales</taxon>
        <taxon>Gigasporaceae</taxon>
        <taxon>Scutellospora</taxon>
    </lineage>
</organism>
<proteinExistence type="predicted"/>